<evidence type="ECO:0000256" key="1">
    <source>
        <dbReference type="SAM" id="SignalP"/>
    </source>
</evidence>
<gene>
    <name evidence="2" type="ORF">PoMZ_10305</name>
</gene>
<evidence type="ECO:0000313" key="3">
    <source>
        <dbReference type="Proteomes" id="UP000294847"/>
    </source>
</evidence>
<dbReference type="Proteomes" id="UP000294847">
    <property type="component" value="Chromosome 1"/>
</dbReference>
<organism evidence="2 3">
    <name type="scientific">Pyricularia oryzae</name>
    <name type="common">Rice blast fungus</name>
    <name type="synonym">Magnaporthe oryzae</name>
    <dbReference type="NCBI Taxonomy" id="318829"/>
    <lineage>
        <taxon>Eukaryota</taxon>
        <taxon>Fungi</taxon>
        <taxon>Dikarya</taxon>
        <taxon>Ascomycota</taxon>
        <taxon>Pezizomycotina</taxon>
        <taxon>Sordariomycetes</taxon>
        <taxon>Sordariomycetidae</taxon>
        <taxon>Magnaporthales</taxon>
        <taxon>Pyriculariaceae</taxon>
        <taxon>Pyricularia</taxon>
    </lineage>
</organism>
<protein>
    <submittedName>
        <fullName evidence="2">Uncharacterized protein</fullName>
    </submittedName>
</protein>
<feature type="signal peptide" evidence="1">
    <location>
        <begin position="1"/>
        <end position="16"/>
    </location>
</feature>
<dbReference type="EMBL" id="CP034204">
    <property type="protein sequence ID" value="QBZ54601.1"/>
    <property type="molecule type" value="Genomic_DNA"/>
</dbReference>
<feature type="chain" id="PRO_5020796335" evidence="1">
    <location>
        <begin position="17"/>
        <end position="83"/>
    </location>
</feature>
<proteinExistence type="predicted"/>
<name>A0A4P7MZK2_PYROR</name>
<sequence length="83" mass="8763">MRVCILLLAHLGQNDAQLVRKVGDGWVRSALAPLGQLCGDRDALPPGGLPARELGLIVERAAQRLEEPASVAVRVCASAILRA</sequence>
<keyword evidence="1" id="KW-0732">Signal</keyword>
<accession>A0A4P7MZK2</accession>
<dbReference type="AlphaFoldDB" id="A0A4P7MZK2"/>
<reference evidence="2 3" key="1">
    <citation type="journal article" date="2019" name="Mol. Biol. Evol.">
        <title>Blast fungal genomes show frequent chromosomal changes, gene gains and losses, and effector gene turnover.</title>
        <authorList>
            <person name="Gomez Luciano L.B."/>
            <person name="Jason Tsai I."/>
            <person name="Chuma I."/>
            <person name="Tosa Y."/>
            <person name="Chen Y.H."/>
            <person name="Li J.Y."/>
            <person name="Li M.Y."/>
            <person name="Jade Lu M.Y."/>
            <person name="Nakayashiki H."/>
            <person name="Li W.H."/>
        </authorList>
    </citation>
    <scope>NUCLEOTIDE SEQUENCE [LARGE SCALE GENOMIC DNA]</scope>
    <source>
        <strain evidence="2">MZ5-1-6</strain>
    </source>
</reference>
<evidence type="ECO:0000313" key="2">
    <source>
        <dbReference type="EMBL" id="QBZ54601.1"/>
    </source>
</evidence>